<reference evidence="6 7" key="1">
    <citation type="journal article" date="2006" name="PLoS Genet.">
        <title>Secrets of soil survival revealed by the genome sequence of Arthrobacter aurescens TC1.</title>
        <authorList>
            <person name="Mongodin E.F."/>
            <person name="Shapir N."/>
            <person name="Daugherty S.C."/>
            <person name="DeBoy R.T."/>
            <person name="Emerson J.B."/>
            <person name="Shvartzbeyn A."/>
            <person name="Radune D."/>
            <person name="Vamathevan J."/>
            <person name="Riggs F."/>
            <person name="Grinberg V."/>
            <person name="Khouri H."/>
            <person name="Wackett L.P."/>
            <person name="Nelson K.E."/>
            <person name="Sadowsky M.J."/>
        </authorList>
    </citation>
    <scope>NUCLEOTIDE SEQUENCE [LARGE SCALE GENOMIC DNA]</scope>
    <source>
        <strain evidence="6 7">TC1</strain>
    </source>
</reference>
<feature type="region of interest" description="Disordered" evidence="5">
    <location>
        <begin position="187"/>
        <end position="218"/>
    </location>
</feature>
<name>A1R333_PAEAT</name>
<feature type="compositionally biased region" description="Low complexity" evidence="5">
    <location>
        <begin position="188"/>
        <end position="204"/>
    </location>
</feature>
<sequence length="218" mass="23094">MSDLNNIQPTDEASDDTPVEGTTLDEGTASPEEQPAPQGESAKESAKPKGGNLHELVDEPAKVMRIGTMVRQLLEEVKAAPLDDAARGRLAEIHERSIKELEDGLAPELIEELERISLPFPDEKAPSDAELRIAQAQLVGWLEGLFHGIQAAIAAQQAAKEHAAAQMQLRQLPPGTVIAPGIVIGENGQPQRAAAPGAPGAAAQGRREDPDHGPGQYL</sequence>
<keyword evidence="4" id="KW-0647">Proteasome</keyword>
<dbReference type="OrthoDB" id="5189298at2"/>
<feature type="region of interest" description="Disordered" evidence="5">
    <location>
        <begin position="1"/>
        <end position="59"/>
    </location>
</feature>
<keyword evidence="7" id="KW-1185">Reference proteome</keyword>
<evidence type="ECO:0000313" key="6">
    <source>
        <dbReference type="EMBL" id="ABM09506.1"/>
    </source>
</evidence>
<evidence type="ECO:0000256" key="1">
    <source>
        <dbReference type="ARBA" id="ARBA00006639"/>
    </source>
</evidence>
<feature type="compositionally biased region" description="Polar residues" evidence="5">
    <location>
        <begin position="1"/>
        <end position="11"/>
    </location>
</feature>
<comment type="subunit">
    <text evidence="2">Forms a homooligomeric, either hexameric or heptameric, ring-like structure which stacks co-axially with the proteasomal alpha-rings.</text>
</comment>
<accession>A1R333</accession>
<dbReference type="eggNOG" id="ENOG502ZPJ4">
    <property type="taxonomic scope" value="Bacteria"/>
</dbReference>
<dbReference type="KEGG" id="aau:AAur_0850"/>
<dbReference type="EMBL" id="CP000474">
    <property type="protein sequence ID" value="ABM09506.1"/>
    <property type="molecule type" value="Genomic_DNA"/>
</dbReference>
<dbReference type="Proteomes" id="UP000000637">
    <property type="component" value="Chromosome"/>
</dbReference>
<evidence type="ECO:0000256" key="4">
    <source>
        <dbReference type="ARBA" id="ARBA00022942"/>
    </source>
</evidence>
<proteinExistence type="inferred from homology"/>
<dbReference type="HOGENOM" id="CLU_111456_0_0_11"/>
<dbReference type="AlphaFoldDB" id="A1R333"/>
<dbReference type="Pfam" id="PF10759">
    <property type="entry name" value="BPA"/>
    <property type="match status" value="1"/>
</dbReference>
<dbReference type="InterPro" id="IPR019695">
    <property type="entry name" value="Proteasome_act"/>
</dbReference>
<gene>
    <name evidence="6" type="ordered locus">AAur_0850</name>
</gene>
<evidence type="ECO:0000313" key="7">
    <source>
        <dbReference type="Proteomes" id="UP000000637"/>
    </source>
</evidence>
<evidence type="ECO:0000256" key="5">
    <source>
        <dbReference type="SAM" id="MobiDB-lite"/>
    </source>
</evidence>
<evidence type="ECO:0000256" key="2">
    <source>
        <dbReference type="ARBA" id="ARBA00011402"/>
    </source>
</evidence>
<evidence type="ECO:0000256" key="3">
    <source>
        <dbReference type="ARBA" id="ARBA00014831"/>
    </source>
</evidence>
<dbReference type="GO" id="GO:0000502">
    <property type="term" value="C:proteasome complex"/>
    <property type="evidence" value="ECO:0007669"/>
    <property type="project" value="UniProtKB-KW"/>
</dbReference>
<comment type="similarity">
    <text evidence="1">Belongs to the Bpa family.</text>
</comment>
<dbReference type="STRING" id="290340.AAur_0850"/>
<organism evidence="6 7">
    <name type="scientific">Paenarthrobacter aurescens (strain TC1)</name>
    <dbReference type="NCBI Taxonomy" id="290340"/>
    <lineage>
        <taxon>Bacteria</taxon>
        <taxon>Bacillati</taxon>
        <taxon>Actinomycetota</taxon>
        <taxon>Actinomycetes</taxon>
        <taxon>Micrococcales</taxon>
        <taxon>Micrococcaceae</taxon>
        <taxon>Paenarthrobacter</taxon>
    </lineage>
</organism>
<protein>
    <recommendedName>
        <fullName evidence="3">Bacterial proteasome activator</fullName>
    </recommendedName>
</protein>
<dbReference type="RefSeq" id="WP_011773593.1">
    <property type="nucleotide sequence ID" value="NC_008711.1"/>
</dbReference>
<dbReference type="GO" id="GO:0061136">
    <property type="term" value="P:regulation of proteasomal protein catabolic process"/>
    <property type="evidence" value="ECO:0007669"/>
    <property type="project" value="InterPro"/>
</dbReference>